<feature type="non-terminal residue" evidence="1">
    <location>
        <position position="1"/>
    </location>
</feature>
<reference evidence="1" key="1">
    <citation type="journal article" date="2015" name="Nature">
        <title>Complex archaea that bridge the gap between prokaryotes and eukaryotes.</title>
        <authorList>
            <person name="Spang A."/>
            <person name="Saw J.H."/>
            <person name="Jorgensen S.L."/>
            <person name="Zaremba-Niedzwiedzka K."/>
            <person name="Martijn J."/>
            <person name="Lind A.E."/>
            <person name="van Eijk R."/>
            <person name="Schleper C."/>
            <person name="Guy L."/>
            <person name="Ettema T.J."/>
        </authorList>
    </citation>
    <scope>NUCLEOTIDE SEQUENCE</scope>
</reference>
<evidence type="ECO:0000313" key="1">
    <source>
        <dbReference type="EMBL" id="KKK70880.1"/>
    </source>
</evidence>
<sequence length="42" mass="4916">FKDQTKEIGSEMKNDRLELMIGFKEMVQSEGEKTRVAVRAER</sequence>
<accession>A0A0F8YB55</accession>
<organism evidence="1">
    <name type="scientific">marine sediment metagenome</name>
    <dbReference type="NCBI Taxonomy" id="412755"/>
    <lineage>
        <taxon>unclassified sequences</taxon>
        <taxon>metagenomes</taxon>
        <taxon>ecological metagenomes</taxon>
    </lineage>
</organism>
<comment type="caution">
    <text evidence="1">The sequence shown here is derived from an EMBL/GenBank/DDBJ whole genome shotgun (WGS) entry which is preliminary data.</text>
</comment>
<dbReference type="EMBL" id="LAZR01057982">
    <property type="protein sequence ID" value="KKK70880.1"/>
    <property type="molecule type" value="Genomic_DNA"/>
</dbReference>
<proteinExistence type="predicted"/>
<dbReference type="AlphaFoldDB" id="A0A0F8YB55"/>
<protein>
    <submittedName>
        <fullName evidence="1">Uncharacterized protein</fullName>
    </submittedName>
</protein>
<gene>
    <name evidence="1" type="ORF">LCGC14_2919530</name>
</gene>
<name>A0A0F8YB55_9ZZZZ</name>